<proteinExistence type="predicted"/>
<sequence>HPEYMSLFKARFDRIEEDMLKLNENNIVEPKVGSKLYNNISPPFSLTYPSDLIEFNPDPRTKQIFNASKVGCDLQILVSRKPEKMNLEDVTKTIAEDLKLTANEIKIISDQQIELSDGTLANEGIIECNITGIYKEKHLNLSIFHGKKWIRVFISGSQNSDIEDFKKIAYSLELE</sequence>
<reference evidence="1" key="1">
    <citation type="journal article" date="2014" name="Front. Microbiol.">
        <title>High frequency of phylogenetically diverse reductive dehalogenase-homologous genes in deep subseafloor sedimentary metagenomes.</title>
        <authorList>
            <person name="Kawai M."/>
            <person name="Futagami T."/>
            <person name="Toyoda A."/>
            <person name="Takaki Y."/>
            <person name="Nishi S."/>
            <person name="Hori S."/>
            <person name="Arai W."/>
            <person name="Tsubouchi T."/>
            <person name="Morono Y."/>
            <person name="Uchiyama I."/>
            <person name="Ito T."/>
            <person name="Fujiyama A."/>
            <person name="Inagaki F."/>
            <person name="Takami H."/>
        </authorList>
    </citation>
    <scope>NUCLEOTIDE SEQUENCE</scope>
    <source>
        <strain evidence="1">Expedition CK06-06</strain>
    </source>
</reference>
<comment type="caution">
    <text evidence="1">The sequence shown here is derived from an EMBL/GenBank/DDBJ whole genome shotgun (WGS) entry which is preliminary data.</text>
</comment>
<organism evidence="1">
    <name type="scientific">marine sediment metagenome</name>
    <dbReference type="NCBI Taxonomy" id="412755"/>
    <lineage>
        <taxon>unclassified sequences</taxon>
        <taxon>metagenomes</taxon>
        <taxon>ecological metagenomes</taxon>
    </lineage>
</organism>
<dbReference type="AlphaFoldDB" id="X1D7I0"/>
<evidence type="ECO:0000313" key="1">
    <source>
        <dbReference type="EMBL" id="GAH16177.1"/>
    </source>
</evidence>
<name>X1D7I0_9ZZZZ</name>
<feature type="non-terminal residue" evidence="1">
    <location>
        <position position="1"/>
    </location>
</feature>
<dbReference type="EMBL" id="BART01035628">
    <property type="protein sequence ID" value="GAH16177.1"/>
    <property type="molecule type" value="Genomic_DNA"/>
</dbReference>
<protein>
    <submittedName>
        <fullName evidence="1">Uncharacterized protein</fullName>
    </submittedName>
</protein>
<accession>X1D7I0</accession>
<gene>
    <name evidence="1" type="ORF">S01H4_60426</name>
</gene>